<dbReference type="Proteomes" id="UP000256829">
    <property type="component" value="Unassembled WGS sequence"/>
</dbReference>
<sequence>MVLGALPLALVVYLIAAHFGGRWMFDRHAHEWAGVIAREAPPGTSQADVERLFAGRGIVLGCDARGRIATCYGTDKERFGLLPEWFLRFEATFEDGRLVRVEQRALGIGF</sequence>
<dbReference type="EMBL" id="QTJR01000001">
    <property type="protein sequence ID" value="RDY69329.1"/>
    <property type="molecule type" value="Genomic_DNA"/>
</dbReference>
<name>A0A3D8VIZ0_9GAMM</name>
<dbReference type="AlphaFoldDB" id="A0A3D8VIZ0"/>
<gene>
    <name evidence="1" type="ORF">DX912_00710</name>
</gene>
<protein>
    <submittedName>
        <fullName evidence="1">Uncharacterized protein</fullName>
    </submittedName>
</protein>
<evidence type="ECO:0000313" key="1">
    <source>
        <dbReference type="EMBL" id="RDY69329.1"/>
    </source>
</evidence>
<comment type="caution">
    <text evidence="1">The sequence shown here is derived from an EMBL/GenBank/DDBJ whole genome shotgun (WGS) entry which is preliminary data.</text>
</comment>
<organism evidence="1 2">
    <name type="scientific">Lysobacter soli</name>
    <dbReference type="NCBI Taxonomy" id="453783"/>
    <lineage>
        <taxon>Bacteria</taxon>
        <taxon>Pseudomonadati</taxon>
        <taxon>Pseudomonadota</taxon>
        <taxon>Gammaproteobacteria</taxon>
        <taxon>Lysobacterales</taxon>
        <taxon>Lysobacteraceae</taxon>
        <taxon>Lysobacter</taxon>
    </lineage>
</organism>
<accession>A0A3D8VIZ0</accession>
<proteinExistence type="predicted"/>
<evidence type="ECO:0000313" key="2">
    <source>
        <dbReference type="Proteomes" id="UP000256829"/>
    </source>
</evidence>
<keyword evidence="2" id="KW-1185">Reference proteome</keyword>
<reference evidence="1 2" key="1">
    <citation type="submission" date="2018-08" db="EMBL/GenBank/DDBJ databases">
        <title>Lysobacter soli KCTC 22011, whole genome shotgun sequence.</title>
        <authorList>
            <person name="Zhang X."/>
            <person name="Feng G."/>
            <person name="Zhu H."/>
        </authorList>
    </citation>
    <scope>NUCLEOTIDE SEQUENCE [LARGE SCALE GENOMIC DNA]</scope>
    <source>
        <strain evidence="1 2">KCTC 22011</strain>
    </source>
</reference>